<organism evidence="2 3">
    <name type="scientific">Actinoplanes xinjiangensis</name>
    <dbReference type="NCBI Taxonomy" id="512350"/>
    <lineage>
        <taxon>Bacteria</taxon>
        <taxon>Bacillati</taxon>
        <taxon>Actinomycetota</taxon>
        <taxon>Actinomycetes</taxon>
        <taxon>Micromonosporales</taxon>
        <taxon>Micromonosporaceae</taxon>
        <taxon>Actinoplanes</taxon>
    </lineage>
</organism>
<feature type="domain" description="Peptidoglycan binding-like" evidence="1">
    <location>
        <begin position="111"/>
        <end position="161"/>
    </location>
</feature>
<dbReference type="AlphaFoldDB" id="A0A316FEU3"/>
<dbReference type="SUPFAM" id="SSF47090">
    <property type="entry name" value="PGBD-like"/>
    <property type="match status" value="1"/>
</dbReference>
<keyword evidence="3" id="KW-1185">Reference proteome</keyword>
<dbReference type="Pfam" id="PF01471">
    <property type="entry name" value="PG_binding_1"/>
    <property type="match status" value="1"/>
</dbReference>
<dbReference type="InterPro" id="IPR002477">
    <property type="entry name" value="Peptidoglycan-bd-like"/>
</dbReference>
<name>A0A316FEU3_9ACTN</name>
<proteinExistence type="predicted"/>
<dbReference type="Proteomes" id="UP000245697">
    <property type="component" value="Unassembled WGS sequence"/>
</dbReference>
<evidence type="ECO:0000313" key="3">
    <source>
        <dbReference type="Proteomes" id="UP000245697"/>
    </source>
</evidence>
<dbReference type="InterPro" id="IPR036365">
    <property type="entry name" value="PGBD-like_sf"/>
</dbReference>
<dbReference type="EMBL" id="QGGR01000010">
    <property type="protein sequence ID" value="PWK46290.1"/>
    <property type="molecule type" value="Genomic_DNA"/>
</dbReference>
<reference evidence="2 3" key="1">
    <citation type="submission" date="2018-05" db="EMBL/GenBank/DDBJ databases">
        <title>Genomic Encyclopedia of Archaeal and Bacterial Type Strains, Phase II (KMG-II): from individual species to whole genera.</title>
        <authorList>
            <person name="Goeker M."/>
        </authorList>
    </citation>
    <scope>NUCLEOTIDE SEQUENCE [LARGE SCALE GENOMIC DNA]</scope>
    <source>
        <strain evidence="2 3">DSM 45184</strain>
    </source>
</reference>
<dbReference type="Gene3D" id="2.40.420.20">
    <property type="match status" value="1"/>
</dbReference>
<dbReference type="InterPro" id="IPR036366">
    <property type="entry name" value="PGBDSf"/>
</dbReference>
<dbReference type="Gene3D" id="1.10.101.10">
    <property type="entry name" value="PGBD-like superfamily/PGBD"/>
    <property type="match status" value="1"/>
</dbReference>
<sequence>MSGAAVTVAAGVALGVNQWAPRPHDQPPPPTPHPTTVIKRESIAQVVTVEGRLGYGTENPLDGKTPGTITWLAGADTIIKRGGTLLRVDNERVVLLHGAMPVYRALAPGLTGPDVKQLERNLSALGYAGFTADDEFTSATADAVRRWQHDLGRPETGRVDSSWVVIAKGDVRISEVRARVGDPGTGPIYTWTGTQSVVTVKAEVGKAGWARTGTKVTVSLPTGKDTKGTVTSVGAKISPGTDGGEPTIPVTIRIDDRKTAGGLRDTPVEVGYVSEERKDVLAVPVAALLALPEGGYGLQLDGPGGTRYLPVKLGMFAGGKVEVSGDGVTAGLQVVMPQ</sequence>
<protein>
    <submittedName>
        <fullName evidence="2">Multidrug efflux pump subunit AcrA (Membrane-fusion protein)</fullName>
    </submittedName>
</protein>
<evidence type="ECO:0000313" key="2">
    <source>
        <dbReference type="EMBL" id="PWK46290.1"/>
    </source>
</evidence>
<accession>A0A316FEU3</accession>
<gene>
    <name evidence="2" type="ORF">BC793_110284</name>
</gene>
<comment type="caution">
    <text evidence="2">The sequence shown here is derived from an EMBL/GenBank/DDBJ whole genome shotgun (WGS) entry which is preliminary data.</text>
</comment>
<evidence type="ECO:0000259" key="1">
    <source>
        <dbReference type="Pfam" id="PF01471"/>
    </source>
</evidence>